<evidence type="ECO:0000256" key="2">
    <source>
        <dbReference type="ARBA" id="ARBA00022980"/>
    </source>
</evidence>
<dbReference type="NCBIfam" id="TIGR01023">
    <property type="entry name" value="rpmG_bact"/>
    <property type="match status" value="1"/>
</dbReference>
<evidence type="ECO:0000313" key="6">
    <source>
        <dbReference type="EMBL" id="MCU9615245.1"/>
    </source>
</evidence>
<dbReference type="InterPro" id="IPR001705">
    <property type="entry name" value="Ribosomal_bL33"/>
</dbReference>
<dbReference type="AlphaFoldDB" id="A0AAE3IV76"/>
<evidence type="ECO:0000256" key="1">
    <source>
        <dbReference type="ARBA" id="ARBA00007596"/>
    </source>
</evidence>
<name>A0AAE3IV76_9BACI</name>
<dbReference type="EMBL" id="JAOUSF010000007">
    <property type="protein sequence ID" value="MCU9615245.1"/>
    <property type="molecule type" value="Genomic_DNA"/>
</dbReference>
<accession>A0AAE3IV76</accession>
<dbReference type="NCBIfam" id="NF001764">
    <property type="entry name" value="PRK00504.1"/>
    <property type="match status" value="1"/>
</dbReference>
<dbReference type="GO" id="GO:0005737">
    <property type="term" value="C:cytoplasm"/>
    <property type="evidence" value="ECO:0007669"/>
    <property type="project" value="UniProtKB-ARBA"/>
</dbReference>
<dbReference type="GO" id="GO:0003735">
    <property type="term" value="F:structural constituent of ribosome"/>
    <property type="evidence" value="ECO:0007669"/>
    <property type="project" value="InterPro"/>
</dbReference>
<keyword evidence="3 5" id="KW-0687">Ribonucleoprotein</keyword>
<keyword evidence="7" id="KW-1185">Reference proteome</keyword>
<dbReference type="Gene3D" id="2.20.28.120">
    <property type="entry name" value="Ribosomal protein L33"/>
    <property type="match status" value="1"/>
</dbReference>
<sequence length="47" mass="5559">MSKKIILACEKCGSRNYKTVESKDNSVRFELKKYCPNCRLHTIHRQT</sequence>
<organism evidence="6 7">
    <name type="scientific">Perspicuibacillus lycopersici</name>
    <dbReference type="NCBI Taxonomy" id="1325689"/>
    <lineage>
        <taxon>Bacteria</taxon>
        <taxon>Bacillati</taxon>
        <taxon>Bacillota</taxon>
        <taxon>Bacilli</taxon>
        <taxon>Bacillales</taxon>
        <taxon>Bacillaceae</taxon>
        <taxon>Perspicuibacillus</taxon>
    </lineage>
</organism>
<keyword evidence="2 5" id="KW-0689">Ribosomal protein</keyword>
<dbReference type="GO" id="GO:1990904">
    <property type="term" value="C:ribonucleoprotein complex"/>
    <property type="evidence" value="ECO:0007669"/>
    <property type="project" value="UniProtKB-KW"/>
</dbReference>
<proteinExistence type="inferred from homology"/>
<evidence type="ECO:0000256" key="3">
    <source>
        <dbReference type="ARBA" id="ARBA00023274"/>
    </source>
</evidence>
<dbReference type="InterPro" id="IPR038584">
    <property type="entry name" value="Ribosomal_bL33_sf"/>
</dbReference>
<dbReference type="HAMAP" id="MF_00294">
    <property type="entry name" value="Ribosomal_bL33"/>
    <property type="match status" value="1"/>
</dbReference>
<dbReference type="Proteomes" id="UP001209318">
    <property type="component" value="Unassembled WGS sequence"/>
</dbReference>
<comment type="caution">
    <text evidence="6">The sequence shown here is derived from an EMBL/GenBank/DDBJ whole genome shotgun (WGS) entry which is preliminary data.</text>
</comment>
<dbReference type="InterPro" id="IPR011332">
    <property type="entry name" value="Ribosomal_zn-bd"/>
</dbReference>
<dbReference type="SUPFAM" id="SSF57829">
    <property type="entry name" value="Zn-binding ribosomal proteins"/>
    <property type="match status" value="1"/>
</dbReference>
<dbReference type="GO" id="GO:0005840">
    <property type="term" value="C:ribosome"/>
    <property type="evidence" value="ECO:0007669"/>
    <property type="project" value="UniProtKB-KW"/>
</dbReference>
<dbReference type="Pfam" id="PF00471">
    <property type="entry name" value="Ribosomal_L33"/>
    <property type="match status" value="1"/>
</dbReference>
<evidence type="ECO:0000256" key="5">
    <source>
        <dbReference type="HAMAP-Rule" id="MF_00294"/>
    </source>
</evidence>
<evidence type="ECO:0000313" key="7">
    <source>
        <dbReference type="Proteomes" id="UP001209318"/>
    </source>
</evidence>
<reference evidence="6" key="1">
    <citation type="submission" date="2022-10" db="EMBL/GenBank/DDBJ databases">
        <title>Description of Fervidibacillus gen. nov. in the family Fervidibacillaceae fam. nov. with two species, Fervidibacillus albus sp. nov., and Fervidibacillus halotolerans sp. nov., isolated from tidal flat sediments.</title>
        <authorList>
            <person name="Kwon K.K."/>
            <person name="Yang S.-H."/>
        </authorList>
    </citation>
    <scope>NUCLEOTIDE SEQUENCE</scope>
    <source>
        <strain evidence="6">JCM 19140</strain>
    </source>
</reference>
<protein>
    <recommendedName>
        <fullName evidence="4 5">Large ribosomal subunit protein bL33</fullName>
    </recommendedName>
</protein>
<dbReference type="GO" id="GO:0006412">
    <property type="term" value="P:translation"/>
    <property type="evidence" value="ECO:0007669"/>
    <property type="project" value="UniProtKB-UniRule"/>
</dbReference>
<comment type="similarity">
    <text evidence="1 5">Belongs to the bacterial ribosomal protein bL33 family.</text>
</comment>
<evidence type="ECO:0000256" key="4">
    <source>
        <dbReference type="ARBA" id="ARBA00035176"/>
    </source>
</evidence>
<gene>
    <name evidence="5 6" type="primary">rpmG</name>
    <name evidence="6" type="ORF">OEV98_17080</name>
</gene>